<evidence type="ECO:0000313" key="2">
    <source>
        <dbReference type="EMBL" id="MVA98247.1"/>
    </source>
</evidence>
<evidence type="ECO:0000313" key="3">
    <source>
        <dbReference type="Proteomes" id="UP000463224"/>
    </source>
</evidence>
<reference evidence="2 3" key="1">
    <citation type="submission" date="2019-12" db="EMBL/GenBank/DDBJ databases">
        <title>Nitratireductor arenosus sp. nov., Isolated from sea sand, Jeju island, South Korea.</title>
        <authorList>
            <person name="Kim W."/>
        </authorList>
    </citation>
    <scope>NUCLEOTIDE SEQUENCE [LARGE SCALE GENOMIC DNA]</scope>
    <source>
        <strain evidence="2 3">CAU 1489</strain>
    </source>
</reference>
<evidence type="ECO:0000259" key="1">
    <source>
        <dbReference type="Pfam" id="PF13629"/>
    </source>
</evidence>
<protein>
    <recommendedName>
        <fullName evidence="1">Pilus formation protein N-terminal domain-containing protein</fullName>
    </recommendedName>
</protein>
<dbReference type="RefSeq" id="WP_156713204.1">
    <property type="nucleotide sequence ID" value="NZ_WPHG01000003.1"/>
</dbReference>
<dbReference type="Pfam" id="PF13629">
    <property type="entry name" value="T2SS-T3SS_pil_N"/>
    <property type="match status" value="1"/>
</dbReference>
<comment type="caution">
    <text evidence="2">The sequence shown here is derived from an EMBL/GenBank/DDBJ whole genome shotgun (WGS) entry which is preliminary data.</text>
</comment>
<dbReference type="AlphaFoldDB" id="A0A844QGL0"/>
<feature type="domain" description="Pilus formation protein N-terminal" evidence="1">
    <location>
        <begin position="34"/>
        <end position="101"/>
    </location>
</feature>
<gene>
    <name evidence="2" type="ORF">GN330_13430</name>
</gene>
<name>A0A844QGL0_9HYPH</name>
<dbReference type="InterPro" id="IPR032789">
    <property type="entry name" value="T2SS-T3SS_pil_N"/>
</dbReference>
<organism evidence="2 3">
    <name type="scientific">Nitratireductor arenosus</name>
    <dbReference type="NCBI Taxonomy" id="2682096"/>
    <lineage>
        <taxon>Bacteria</taxon>
        <taxon>Pseudomonadati</taxon>
        <taxon>Pseudomonadota</taxon>
        <taxon>Alphaproteobacteria</taxon>
        <taxon>Hyphomicrobiales</taxon>
        <taxon>Phyllobacteriaceae</taxon>
        <taxon>Nitratireductor</taxon>
    </lineage>
</organism>
<accession>A0A844QGL0</accession>
<dbReference type="EMBL" id="WPHG01000003">
    <property type="protein sequence ID" value="MVA98247.1"/>
    <property type="molecule type" value="Genomic_DNA"/>
</dbReference>
<dbReference type="Proteomes" id="UP000463224">
    <property type="component" value="Unassembled WGS sequence"/>
</dbReference>
<proteinExistence type="predicted"/>
<sequence length="146" mass="15421">MASTSKIPARQVLIGTVAALSLAAGTVPALAEAGIRILMNEAKIVKLARPADTIVVGNPQIADASVQDATTLVLTGRGFGVTNIVVLDLDGAPIVDEQIYVARQDNKSVRIYRRADVQTLSCTPYCESSYKSDAERLSESEMGASQ</sequence>
<keyword evidence="3" id="KW-1185">Reference proteome</keyword>